<dbReference type="InterPro" id="IPR036397">
    <property type="entry name" value="RNaseH_sf"/>
</dbReference>
<dbReference type="Proteomes" id="UP000887159">
    <property type="component" value="Unassembled WGS sequence"/>
</dbReference>
<dbReference type="AlphaFoldDB" id="A0A8X6WDU1"/>
<reference evidence="1" key="1">
    <citation type="submission" date="2020-08" db="EMBL/GenBank/DDBJ databases">
        <title>Multicomponent nature underlies the extraordinary mechanical properties of spider dragline silk.</title>
        <authorList>
            <person name="Kono N."/>
            <person name="Nakamura H."/>
            <person name="Mori M."/>
            <person name="Yoshida Y."/>
            <person name="Ohtoshi R."/>
            <person name="Malay A.D."/>
            <person name="Moran D.A.P."/>
            <person name="Tomita M."/>
            <person name="Numata K."/>
            <person name="Arakawa K."/>
        </authorList>
    </citation>
    <scope>NUCLEOTIDE SEQUENCE</scope>
</reference>
<dbReference type="PANTHER" id="PTHR46060:SF1">
    <property type="entry name" value="MARINER MOS1 TRANSPOSASE-LIKE PROTEIN"/>
    <property type="match status" value="1"/>
</dbReference>
<comment type="caution">
    <text evidence="1">The sequence shown here is derived from an EMBL/GenBank/DDBJ whole genome shotgun (WGS) entry which is preliminary data.</text>
</comment>
<sequence>MIPAYNKKRCAAFPFETGIHFRRKTDFFPEERAAVAQWLSAPAFKSVISMAKINELKFELHLPHAPYSPDFAPYDYFLFQNLKKWLSGQRFSNDEEMLSAVNDYFEEQGSSYFKKGSLNFALLQLCNADIQKYTIMHTGVTLTLNSPAPYMEEEDLEMQGLIQRQKYLKNDLTQQ</sequence>
<dbReference type="GO" id="GO:0003676">
    <property type="term" value="F:nucleic acid binding"/>
    <property type="evidence" value="ECO:0007669"/>
    <property type="project" value="InterPro"/>
</dbReference>
<name>A0A8X6WDU1_TRICX</name>
<evidence type="ECO:0000313" key="1">
    <source>
        <dbReference type="EMBL" id="GFY33005.1"/>
    </source>
</evidence>
<accession>A0A8X6WDU1</accession>
<dbReference type="PANTHER" id="PTHR46060">
    <property type="entry name" value="MARINER MOS1 TRANSPOSASE-LIKE PROTEIN"/>
    <property type="match status" value="1"/>
</dbReference>
<dbReference type="InterPro" id="IPR052709">
    <property type="entry name" value="Transposase-MT_Hybrid"/>
</dbReference>
<gene>
    <name evidence="1" type="primary">WN55_06046</name>
    <name evidence="1" type="ORF">TNCV_2877541</name>
</gene>
<protein>
    <submittedName>
        <fullName evidence="1">Histone-lysine N-methyltransferase SETMAR</fullName>
    </submittedName>
</protein>
<evidence type="ECO:0000313" key="2">
    <source>
        <dbReference type="Proteomes" id="UP000887159"/>
    </source>
</evidence>
<proteinExistence type="predicted"/>
<keyword evidence="2" id="KW-1185">Reference proteome</keyword>
<organism evidence="1 2">
    <name type="scientific">Trichonephila clavipes</name>
    <name type="common">Golden silk orbweaver</name>
    <name type="synonym">Nephila clavipes</name>
    <dbReference type="NCBI Taxonomy" id="2585209"/>
    <lineage>
        <taxon>Eukaryota</taxon>
        <taxon>Metazoa</taxon>
        <taxon>Ecdysozoa</taxon>
        <taxon>Arthropoda</taxon>
        <taxon>Chelicerata</taxon>
        <taxon>Arachnida</taxon>
        <taxon>Araneae</taxon>
        <taxon>Araneomorphae</taxon>
        <taxon>Entelegynae</taxon>
        <taxon>Araneoidea</taxon>
        <taxon>Nephilidae</taxon>
        <taxon>Trichonephila</taxon>
    </lineage>
</organism>
<dbReference type="EMBL" id="BMAU01021406">
    <property type="protein sequence ID" value="GFY33005.1"/>
    <property type="molecule type" value="Genomic_DNA"/>
</dbReference>
<dbReference type="Gene3D" id="3.30.420.10">
    <property type="entry name" value="Ribonuclease H-like superfamily/Ribonuclease H"/>
    <property type="match status" value="1"/>
</dbReference>